<protein>
    <submittedName>
        <fullName evidence="2">Uncharacterized protein</fullName>
    </submittedName>
</protein>
<name>A0ABY7ELC0_MYAAR</name>
<accession>A0ABY7ELC0</accession>
<keyword evidence="3" id="KW-1185">Reference proteome</keyword>
<feature type="non-terminal residue" evidence="2">
    <location>
        <position position="1"/>
    </location>
</feature>
<evidence type="ECO:0000313" key="2">
    <source>
        <dbReference type="EMBL" id="WAR10783.1"/>
    </source>
</evidence>
<dbReference type="EMBL" id="CP111018">
    <property type="protein sequence ID" value="WAR10783.1"/>
    <property type="molecule type" value="Genomic_DNA"/>
</dbReference>
<sequence length="195" mass="22564">MAGRLYLVSRHFEKEVSDARSHLKEIKHKHTFKGIDFKENKVILKCVFEDLEEVCEQQEEVTGSDDGQANDVVPFITEINKTRRELATLLKNARNELDESEKTQRELTALLKKSRNELDESEKARTDIEAELKGALHLVETERAIIQERFPRIKKHLNWTQPTGTVGFKTSIQKMRNGDMPIIELEFTFPDGIQT</sequence>
<gene>
    <name evidence="2" type="ORF">MAR_035859</name>
</gene>
<keyword evidence="1" id="KW-0175">Coiled coil</keyword>
<feature type="coiled-coil region" evidence="1">
    <location>
        <begin position="76"/>
        <end position="131"/>
    </location>
</feature>
<organism evidence="2 3">
    <name type="scientific">Mya arenaria</name>
    <name type="common">Soft-shell clam</name>
    <dbReference type="NCBI Taxonomy" id="6604"/>
    <lineage>
        <taxon>Eukaryota</taxon>
        <taxon>Metazoa</taxon>
        <taxon>Spiralia</taxon>
        <taxon>Lophotrochozoa</taxon>
        <taxon>Mollusca</taxon>
        <taxon>Bivalvia</taxon>
        <taxon>Autobranchia</taxon>
        <taxon>Heteroconchia</taxon>
        <taxon>Euheterodonta</taxon>
        <taxon>Imparidentia</taxon>
        <taxon>Neoheterodontei</taxon>
        <taxon>Myida</taxon>
        <taxon>Myoidea</taxon>
        <taxon>Myidae</taxon>
        <taxon>Mya</taxon>
    </lineage>
</organism>
<evidence type="ECO:0000256" key="1">
    <source>
        <dbReference type="SAM" id="Coils"/>
    </source>
</evidence>
<reference evidence="2" key="1">
    <citation type="submission" date="2022-11" db="EMBL/GenBank/DDBJ databases">
        <title>Centuries of genome instability and evolution in soft-shell clam transmissible cancer (bioRxiv).</title>
        <authorList>
            <person name="Hart S.F.M."/>
            <person name="Yonemitsu M.A."/>
            <person name="Giersch R.M."/>
            <person name="Beal B.F."/>
            <person name="Arriagada G."/>
            <person name="Davis B.W."/>
            <person name="Ostrander E.A."/>
            <person name="Goff S.P."/>
            <person name="Metzger M.J."/>
        </authorList>
    </citation>
    <scope>NUCLEOTIDE SEQUENCE</scope>
    <source>
        <strain evidence="2">MELC-2E11</strain>
        <tissue evidence="2">Siphon/mantle</tissue>
    </source>
</reference>
<evidence type="ECO:0000313" key="3">
    <source>
        <dbReference type="Proteomes" id="UP001164746"/>
    </source>
</evidence>
<proteinExistence type="predicted"/>
<dbReference type="Proteomes" id="UP001164746">
    <property type="component" value="Chromosome 7"/>
</dbReference>